<accession>A0A0A9BCY9</accession>
<name>A0A0A9BCY9_ARUDO</name>
<dbReference type="EMBL" id="GBRH01240753">
    <property type="protein sequence ID" value="JAD57142.1"/>
    <property type="molecule type" value="Transcribed_RNA"/>
</dbReference>
<proteinExistence type="predicted"/>
<reference evidence="1" key="2">
    <citation type="journal article" date="2015" name="Data Brief">
        <title>Shoot transcriptome of the giant reed, Arundo donax.</title>
        <authorList>
            <person name="Barrero R.A."/>
            <person name="Guerrero F.D."/>
            <person name="Moolhuijzen P."/>
            <person name="Goolsby J.A."/>
            <person name="Tidwell J."/>
            <person name="Bellgard S.E."/>
            <person name="Bellgard M.I."/>
        </authorList>
    </citation>
    <scope>NUCLEOTIDE SEQUENCE</scope>
    <source>
        <tissue evidence="1">Shoot tissue taken approximately 20 cm above the soil surface</tissue>
    </source>
</reference>
<organism evidence="1">
    <name type="scientific">Arundo donax</name>
    <name type="common">Giant reed</name>
    <name type="synonym">Donax arundinaceus</name>
    <dbReference type="NCBI Taxonomy" id="35708"/>
    <lineage>
        <taxon>Eukaryota</taxon>
        <taxon>Viridiplantae</taxon>
        <taxon>Streptophyta</taxon>
        <taxon>Embryophyta</taxon>
        <taxon>Tracheophyta</taxon>
        <taxon>Spermatophyta</taxon>
        <taxon>Magnoliopsida</taxon>
        <taxon>Liliopsida</taxon>
        <taxon>Poales</taxon>
        <taxon>Poaceae</taxon>
        <taxon>PACMAD clade</taxon>
        <taxon>Arundinoideae</taxon>
        <taxon>Arundineae</taxon>
        <taxon>Arundo</taxon>
    </lineage>
</organism>
<dbReference type="AlphaFoldDB" id="A0A0A9BCY9"/>
<reference evidence="1" key="1">
    <citation type="submission" date="2014-09" db="EMBL/GenBank/DDBJ databases">
        <authorList>
            <person name="Magalhaes I.L.F."/>
            <person name="Oliveira U."/>
            <person name="Santos F.R."/>
            <person name="Vidigal T.H.D.A."/>
            <person name="Brescovit A.D."/>
            <person name="Santos A.J."/>
        </authorList>
    </citation>
    <scope>NUCLEOTIDE SEQUENCE</scope>
    <source>
        <tissue evidence="1">Shoot tissue taken approximately 20 cm above the soil surface</tissue>
    </source>
</reference>
<evidence type="ECO:0000313" key="1">
    <source>
        <dbReference type="EMBL" id="JAD57142.1"/>
    </source>
</evidence>
<sequence length="51" mass="5719">MTIAKLQETLQCWIVSHLAPFSTCGLHSVVHNIDNLHQDVHQDGLHTFPGK</sequence>
<protein>
    <submittedName>
        <fullName evidence="1">Uncharacterized protein</fullName>
    </submittedName>
</protein>